<dbReference type="CDD" id="cd00531">
    <property type="entry name" value="NTF2_like"/>
    <property type="match status" value="1"/>
</dbReference>
<sequence>MIGQNNLGFAQNFLQKLGAGDSQALALLFAEDARWEIAGDEGALPWLGKKTGREAIIGFVRDTTALLTSESLNVHDILANENRALILGDLASVVKATGKRIETSFVLVLEIGDGLITSFRMLEDSFAVSRAARG</sequence>
<organism evidence="2 3">
    <name type="scientific">Pseudomonas gregormendelii</name>
    <dbReference type="NCBI Taxonomy" id="1628277"/>
    <lineage>
        <taxon>Bacteria</taxon>
        <taxon>Pseudomonadati</taxon>
        <taxon>Pseudomonadota</taxon>
        <taxon>Gammaproteobacteria</taxon>
        <taxon>Pseudomonadales</taxon>
        <taxon>Pseudomonadaceae</taxon>
        <taxon>Pseudomonas</taxon>
    </lineage>
</organism>
<dbReference type="InterPro" id="IPR032710">
    <property type="entry name" value="NTF2-like_dom_sf"/>
</dbReference>
<protein>
    <submittedName>
        <fullName evidence="2">Nuclear transport factor 2 family protein</fullName>
    </submittedName>
</protein>
<reference evidence="2 3" key="1">
    <citation type="journal article" date="2021" name="Int. J. Syst. Evol. Microbiol.">
        <title>Pseudomonas piscium sp. nov., Pseudomonas pisciculturae sp. nov., Pseudomonas mucoides sp. nov. and Pseudomonas neuropathica sp. nov. isolated from rainbow trout.</title>
        <authorList>
            <person name="Duman M."/>
            <person name="Mulet M."/>
            <person name="Altun S."/>
            <person name="Saticioglu I.B."/>
            <person name="Gomila M."/>
            <person name="Lalucat J."/>
            <person name="Garcia-Valdes E."/>
        </authorList>
    </citation>
    <scope>NUCLEOTIDE SEQUENCE [LARGE SCALE GENOMIC DNA]</scope>
    <source>
        <strain evidence="2 3">LMG 28632</strain>
    </source>
</reference>
<dbReference type="SUPFAM" id="SSF54427">
    <property type="entry name" value="NTF2-like"/>
    <property type="match status" value="1"/>
</dbReference>
<evidence type="ECO:0000313" key="3">
    <source>
        <dbReference type="Proteomes" id="UP000772591"/>
    </source>
</evidence>
<dbReference type="PANTHER" id="PTHR41252">
    <property type="entry name" value="BLR2505 PROTEIN"/>
    <property type="match status" value="1"/>
</dbReference>
<dbReference type="Pfam" id="PF12680">
    <property type="entry name" value="SnoaL_2"/>
    <property type="match status" value="1"/>
</dbReference>
<evidence type="ECO:0000313" key="2">
    <source>
        <dbReference type="EMBL" id="MBN3968728.1"/>
    </source>
</evidence>
<dbReference type="EMBL" id="JADEVO010000068">
    <property type="protein sequence ID" value="MBN3968728.1"/>
    <property type="molecule type" value="Genomic_DNA"/>
</dbReference>
<feature type="domain" description="SnoaL-like" evidence="1">
    <location>
        <begin position="11"/>
        <end position="118"/>
    </location>
</feature>
<gene>
    <name evidence="2" type="ORF">IMW75_26095</name>
</gene>
<accession>A0ABS3ANG4</accession>
<dbReference type="Gene3D" id="3.10.450.50">
    <property type="match status" value="1"/>
</dbReference>
<dbReference type="PANTHER" id="PTHR41252:SF1">
    <property type="entry name" value="BLR2505 PROTEIN"/>
    <property type="match status" value="1"/>
</dbReference>
<keyword evidence="3" id="KW-1185">Reference proteome</keyword>
<dbReference type="InterPro" id="IPR037401">
    <property type="entry name" value="SnoaL-like"/>
</dbReference>
<proteinExistence type="predicted"/>
<name>A0ABS3ANG4_9PSED</name>
<comment type="caution">
    <text evidence="2">The sequence shown here is derived from an EMBL/GenBank/DDBJ whole genome shotgun (WGS) entry which is preliminary data.</text>
</comment>
<evidence type="ECO:0000259" key="1">
    <source>
        <dbReference type="Pfam" id="PF12680"/>
    </source>
</evidence>
<dbReference type="Proteomes" id="UP000772591">
    <property type="component" value="Unassembled WGS sequence"/>
</dbReference>